<dbReference type="PROSITE" id="PS50801">
    <property type="entry name" value="STAS"/>
    <property type="match status" value="1"/>
</dbReference>
<dbReference type="RefSeq" id="WP_109603414.1">
    <property type="nucleotide sequence ID" value="NZ_BONA01000132.1"/>
</dbReference>
<dbReference type="EMBL" id="QGGR01000071">
    <property type="protein sequence ID" value="PWK24505.1"/>
    <property type="molecule type" value="Genomic_DNA"/>
</dbReference>
<feature type="domain" description="STAS" evidence="1">
    <location>
        <begin position="19"/>
        <end position="120"/>
    </location>
</feature>
<evidence type="ECO:0000313" key="3">
    <source>
        <dbReference type="Proteomes" id="UP000245697"/>
    </source>
</evidence>
<dbReference type="OrthoDB" id="3296948at2"/>
<dbReference type="InterPro" id="IPR036513">
    <property type="entry name" value="STAS_dom_sf"/>
</dbReference>
<dbReference type="InterPro" id="IPR002645">
    <property type="entry name" value="STAS_dom"/>
</dbReference>
<evidence type="ECO:0000313" key="2">
    <source>
        <dbReference type="EMBL" id="PWK24505.1"/>
    </source>
</evidence>
<reference evidence="2 3" key="1">
    <citation type="submission" date="2018-05" db="EMBL/GenBank/DDBJ databases">
        <title>Genomic Encyclopedia of Archaeal and Bacterial Type Strains, Phase II (KMG-II): from individual species to whole genera.</title>
        <authorList>
            <person name="Goeker M."/>
        </authorList>
    </citation>
    <scope>NUCLEOTIDE SEQUENCE [LARGE SCALE GENOMIC DNA]</scope>
    <source>
        <strain evidence="2 3">DSM 45184</strain>
    </source>
</reference>
<evidence type="ECO:0000259" key="1">
    <source>
        <dbReference type="PROSITE" id="PS50801"/>
    </source>
</evidence>
<organism evidence="2 3">
    <name type="scientific">Actinoplanes xinjiangensis</name>
    <dbReference type="NCBI Taxonomy" id="512350"/>
    <lineage>
        <taxon>Bacteria</taxon>
        <taxon>Bacillati</taxon>
        <taxon>Actinomycetota</taxon>
        <taxon>Actinomycetes</taxon>
        <taxon>Micromonosporales</taxon>
        <taxon>Micromonosporaceae</taxon>
        <taxon>Actinoplanes</taxon>
    </lineage>
</organism>
<accession>A0A316E370</accession>
<gene>
    <name evidence="2" type="ORF">BC793_1714</name>
</gene>
<dbReference type="Pfam" id="PF01740">
    <property type="entry name" value="STAS"/>
    <property type="match status" value="1"/>
</dbReference>
<proteinExistence type="predicted"/>
<dbReference type="Gene3D" id="3.30.750.24">
    <property type="entry name" value="STAS domain"/>
    <property type="match status" value="1"/>
</dbReference>
<protein>
    <submittedName>
        <fullName evidence="2">Anti-sigma B factor antagonist</fullName>
    </submittedName>
</protein>
<dbReference type="CDD" id="cd07043">
    <property type="entry name" value="STAS_anti-anti-sigma_factors"/>
    <property type="match status" value="1"/>
</dbReference>
<name>A0A316E370_9ACTN</name>
<dbReference type="Proteomes" id="UP000245697">
    <property type="component" value="Unassembled WGS sequence"/>
</dbReference>
<comment type="caution">
    <text evidence="2">The sequence shown here is derived from an EMBL/GenBank/DDBJ whole genome shotgun (WGS) entry which is preliminary data.</text>
</comment>
<dbReference type="SUPFAM" id="SSF52091">
    <property type="entry name" value="SpoIIaa-like"/>
    <property type="match status" value="1"/>
</dbReference>
<keyword evidence="3" id="KW-1185">Reference proteome</keyword>
<sequence>MPAPDPVAEVWAVADTAADGALTLTVTGELCTITADTARTQLTALLQRSSAPQVRLDLSRVHFCDLAGLRVLLEVSVQAAAADRPIRVSAASPAVDYLLNLTQTAPSLGYQPATEPRHDT</sequence>
<dbReference type="AlphaFoldDB" id="A0A316E370"/>